<comment type="caution">
    <text evidence="1">The sequence shown here is derived from an EMBL/GenBank/DDBJ whole genome shotgun (WGS) entry which is preliminary data.</text>
</comment>
<protein>
    <submittedName>
        <fullName evidence="1">Uncharacterized protein</fullName>
    </submittedName>
</protein>
<dbReference type="AlphaFoldDB" id="A0A2N5WFS1"/>
<accession>A0A2N5WFS1</accession>
<sequence>MKNTMKKIVLASAILSLLIIFVFYQKGKQDDINREKSWTGTSKNIPKYEASQTPLFSEKHSSDIVKKYFGKDFKYKMLNIPGLRGAWSVDDKGKVRLGVNWVPQGVTSSQDKVYVSMYDKKKVLKSVIFEIDKVSGKYIKSYILDSKAHVGGISYDIYRNRLWVATDDGSSKISIFDQKTLDNYNFSVRKHPIKASSIVKLKWWTNTSAISVSEDFISIAKYQSDAIGGVIDIGLDDKGNVDTKSLPKFPIKIIGTTDEEINNTLKKSGFFDDAAFSFGFKRMQGISNLDNISVFTQSNGQESSKIFLTQRLSDKRSGILKDGTGFNFKVIQELNAPPSMEEASIDPSKKSLYIIFESGAKPYREHNSVIMDKIVVADLEVTYEK</sequence>
<dbReference type="EMBL" id="PKRZ01000001">
    <property type="protein sequence ID" value="PLW61079.1"/>
    <property type="molecule type" value="Genomic_DNA"/>
</dbReference>
<organism evidence="1 2">
    <name type="scientific">Lactococcus lactis subsp. lactis</name>
    <name type="common">Streptococcus lactis</name>
    <dbReference type="NCBI Taxonomy" id="1360"/>
    <lineage>
        <taxon>Bacteria</taxon>
        <taxon>Bacillati</taxon>
        <taxon>Bacillota</taxon>
        <taxon>Bacilli</taxon>
        <taxon>Lactobacillales</taxon>
        <taxon>Streptococcaceae</taxon>
        <taxon>Lactococcus</taxon>
    </lineage>
</organism>
<dbReference type="RefSeq" id="WP_095586868.1">
    <property type="nucleotide sequence ID" value="NZ_PKRZ01000001.1"/>
</dbReference>
<proteinExistence type="predicted"/>
<reference evidence="2" key="1">
    <citation type="submission" date="2016-08" db="EMBL/GenBank/DDBJ databases">
        <title>Comparative genomics of Lactococcus lactis strain WFLU12 isolated from the gastrointestinal tract of wild olive flounder (Paralichythys olivaceus).</title>
        <authorList>
            <person name="Nguyen T.L."/>
            <person name="Kim D.-H."/>
        </authorList>
    </citation>
    <scope>NUCLEOTIDE SEQUENCE [LARGE SCALE GENOMIC DNA]</scope>
    <source>
        <strain evidence="2">WFLU12</strain>
    </source>
</reference>
<evidence type="ECO:0000313" key="1">
    <source>
        <dbReference type="EMBL" id="PLW61079.1"/>
    </source>
</evidence>
<dbReference type="Proteomes" id="UP000234865">
    <property type="component" value="Unassembled WGS sequence"/>
</dbReference>
<gene>
    <name evidence="1" type="ORF">CYU10_002146</name>
</gene>
<name>A0A2N5WFS1_LACLL</name>
<evidence type="ECO:0000313" key="2">
    <source>
        <dbReference type="Proteomes" id="UP000234865"/>
    </source>
</evidence>